<feature type="region of interest" description="Disordered" evidence="1">
    <location>
        <begin position="262"/>
        <end position="300"/>
    </location>
</feature>
<feature type="compositionally biased region" description="Polar residues" evidence="1">
    <location>
        <begin position="286"/>
        <end position="300"/>
    </location>
</feature>
<dbReference type="Proteomes" id="UP001363622">
    <property type="component" value="Unassembled WGS sequence"/>
</dbReference>
<feature type="compositionally biased region" description="Low complexity" evidence="1">
    <location>
        <begin position="272"/>
        <end position="285"/>
    </location>
</feature>
<feature type="region of interest" description="Disordered" evidence="1">
    <location>
        <begin position="136"/>
        <end position="160"/>
    </location>
</feature>
<name>A0ABR1KK74_9PEZI</name>
<reference evidence="2 3" key="1">
    <citation type="submission" date="2024-04" db="EMBL/GenBank/DDBJ databases">
        <title>Phyllosticta paracitricarpa is synonymous to the EU quarantine fungus P. citricarpa based on phylogenomic analyses.</title>
        <authorList>
            <consortium name="Lawrence Berkeley National Laboratory"/>
            <person name="Van Ingen-Buijs V.A."/>
            <person name="Van Westerhoven A.C."/>
            <person name="Haridas S."/>
            <person name="Skiadas P."/>
            <person name="Martin F."/>
            <person name="Groenewald J.Z."/>
            <person name="Crous P.W."/>
            <person name="Seidl M.F."/>
        </authorList>
    </citation>
    <scope>NUCLEOTIDE SEQUENCE [LARGE SCALE GENOMIC DNA]</scope>
    <source>
        <strain evidence="2 3">CBS 123371</strain>
    </source>
</reference>
<comment type="caution">
    <text evidence="2">The sequence shown here is derived from an EMBL/GenBank/DDBJ whole genome shotgun (WGS) entry which is preliminary data.</text>
</comment>
<evidence type="ECO:0000313" key="3">
    <source>
        <dbReference type="Proteomes" id="UP001363622"/>
    </source>
</evidence>
<dbReference type="EMBL" id="JBBPHU010000006">
    <property type="protein sequence ID" value="KAK7516491.1"/>
    <property type="molecule type" value="Genomic_DNA"/>
</dbReference>
<keyword evidence="3" id="KW-1185">Reference proteome</keyword>
<proteinExistence type="predicted"/>
<feature type="region of interest" description="Disordered" evidence="1">
    <location>
        <begin position="72"/>
        <end position="105"/>
    </location>
</feature>
<evidence type="ECO:0000256" key="1">
    <source>
        <dbReference type="SAM" id="MobiDB-lite"/>
    </source>
</evidence>
<evidence type="ECO:0000313" key="2">
    <source>
        <dbReference type="EMBL" id="KAK7516491.1"/>
    </source>
</evidence>
<protein>
    <submittedName>
        <fullName evidence="2">Uncharacterized protein</fullName>
    </submittedName>
</protein>
<organism evidence="2 3">
    <name type="scientific">Phyllosticta citriasiana</name>
    <dbReference type="NCBI Taxonomy" id="595635"/>
    <lineage>
        <taxon>Eukaryota</taxon>
        <taxon>Fungi</taxon>
        <taxon>Dikarya</taxon>
        <taxon>Ascomycota</taxon>
        <taxon>Pezizomycotina</taxon>
        <taxon>Dothideomycetes</taxon>
        <taxon>Dothideomycetes incertae sedis</taxon>
        <taxon>Botryosphaeriales</taxon>
        <taxon>Phyllostictaceae</taxon>
        <taxon>Phyllosticta</taxon>
    </lineage>
</organism>
<feature type="compositionally biased region" description="Basic and acidic residues" evidence="1">
    <location>
        <begin position="624"/>
        <end position="634"/>
    </location>
</feature>
<feature type="compositionally biased region" description="Gly residues" evidence="1">
    <location>
        <begin position="262"/>
        <end position="271"/>
    </location>
</feature>
<feature type="region of interest" description="Disordered" evidence="1">
    <location>
        <begin position="606"/>
        <end position="634"/>
    </location>
</feature>
<feature type="region of interest" description="Disordered" evidence="1">
    <location>
        <begin position="174"/>
        <end position="245"/>
    </location>
</feature>
<gene>
    <name evidence="2" type="ORF">IWZ03DRAFT_415016</name>
</gene>
<feature type="region of interest" description="Disordered" evidence="1">
    <location>
        <begin position="327"/>
        <end position="367"/>
    </location>
</feature>
<feature type="compositionally biased region" description="Polar residues" evidence="1">
    <location>
        <begin position="356"/>
        <end position="367"/>
    </location>
</feature>
<feature type="region of interest" description="Disordered" evidence="1">
    <location>
        <begin position="1"/>
        <end position="38"/>
    </location>
</feature>
<feature type="compositionally biased region" description="Polar residues" evidence="1">
    <location>
        <begin position="72"/>
        <end position="89"/>
    </location>
</feature>
<sequence>MDQRNQARPQGAGSSDSQPPAPPPSDPLETSASRLPRQSRFEQLMVAYKALCCTNEGTNTTAGGAIALNDLNANQSSPAEPSPNETSTNAEDEEETTKISTPIRTRFHRLFSRPLPGANPLPRLNLLPKISIPSSLSRLSTAGNSSKSQSGGRSRKLSLSSFTRSHFSAEDLDYDPYTVRGTTPPILGPRDFSCTSTNSNIWRRAQQQQEQQRQRRRAASDSGPWRPQRPQTRERAGDGGDQFAYGYERTYGRGYAYGHGNGSGSRGGGGERAAASGGRGCSNARNTNNPTTSRGRSRSDTVMTTALPRLHGPQPLSLRAQLNEEAPASISNHHDRRNNANLNRTRTRSRSVLLPSPTSSIYSTGTTSEESLDDTCSCCCRRNADEEADKADRANNHDDINDNDDDVEAIDFASSPYYAAHPTPSMRPNLPSRSHSHASSLALRRWDASHPGSPYPSSFRPGLAALATNALRRQRARRAARLQRRKEALEEAARIAAAPHSADLVVEEDPYGTTDSDTDSEYAAALASIDAARAKAKAAKAAAAEARKARKMRAKALLSDGADEDGAYAAALASMPLPSHVPMPMQTDAVVSGAIAALRARESASASAPAVVQTGRNAVVTPHDAAKGDPAKTW</sequence>
<accession>A0ABR1KK74</accession>